<dbReference type="Gene3D" id="2.60.120.590">
    <property type="entry name" value="Alpha-ketoglutarate-dependent dioxygenase AlkB-like"/>
    <property type="match status" value="1"/>
</dbReference>
<evidence type="ECO:0000256" key="1">
    <source>
        <dbReference type="ARBA" id="ARBA00001954"/>
    </source>
</evidence>
<dbReference type="AlphaFoldDB" id="A0AAV2A571"/>
<reference evidence="4 5" key="1">
    <citation type="submission" date="2024-04" db="EMBL/GenBank/DDBJ databases">
        <authorList>
            <person name="Rising A."/>
            <person name="Reimegard J."/>
            <person name="Sonavane S."/>
            <person name="Akerstrom W."/>
            <person name="Nylinder S."/>
            <person name="Hedman E."/>
            <person name="Kallberg Y."/>
        </authorList>
    </citation>
    <scope>NUCLEOTIDE SEQUENCE [LARGE SCALE GENOMIC DNA]</scope>
</reference>
<comment type="caution">
    <text evidence="4">The sequence shown here is derived from an EMBL/GenBank/DDBJ whole genome shotgun (WGS) entry which is preliminary data.</text>
</comment>
<feature type="binding site" evidence="2">
    <location>
        <position position="76"/>
    </location>
    <ligand>
        <name>2-oxoglutarate</name>
        <dbReference type="ChEBI" id="CHEBI:16810"/>
    </ligand>
</feature>
<dbReference type="PANTHER" id="PTHR31573:SF1">
    <property type="entry name" value="DNA OXIDATIVE DEMETHYLASE ALKBH2"/>
    <property type="match status" value="1"/>
</dbReference>
<dbReference type="EMBL" id="CAXIEN010000116">
    <property type="protein sequence ID" value="CAL1278751.1"/>
    <property type="molecule type" value="Genomic_DNA"/>
</dbReference>
<keyword evidence="5" id="KW-1185">Reference proteome</keyword>
<evidence type="ECO:0000259" key="3">
    <source>
        <dbReference type="Pfam" id="PF13532"/>
    </source>
</evidence>
<dbReference type="GO" id="GO:0008198">
    <property type="term" value="F:ferrous iron binding"/>
    <property type="evidence" value="ECO:0007669"/>
    <property type="project" value="TreeGrafter"/>
</dbReference>
<dbReference type="InterPro" id="IPR032852">
    <property type="entry name" value="ALKBH2"/>
</dbReference>
<feature type="binding site" evidence="2">
    <location>
        <position position="88"/>
    </location>
    <ligand>
        <name>2-oxoglutarate</name>
        <dbReference type="ChEBI" id="CHEBI:16810"/>
    </ligand>
</feature>
<dbReference type="Pfam" id="PF13532">
    <property type="entry name" value="2OG-FeII_Oxy_2"/>
    <property type="match status" value="1"/>
</dbReference>
<gene>
    <name evidence="4" type="ORF">LARSCL_LOCUS9969</name>
</gene>
<proteinExistence type="predicted"/>
<dbReference type="InterPro" id="IPR037151">
    <property type="entry name" value="AlkB-like_sf"/>
</dbReference>
<dbReference type="GO" id="GO:0051747">
    <property type="term" value="F:cytosine C-5 DNA demethylase activity"/>
    <property type="evidence" value="ECO:0007669"/>
    <property type="project" value="TreeGrafter"/>
</dbReference>
<comment type="cofactor">
    <cofactor evidence="1">
        <name>Fe(2+)</name>
        <dbReference type="ChEBI" id="CHEBI:29033"/>
    </cofactor>
</comment>
<protein>
    <recommendedName>
        <fullName evidence="3">Alpha-ketoglutarate-dependent dioxygenase AlkB-like domain-containing protein</fullName>
    </recommendedName>
</protein>
<dbReference type="GO" id="GO:0006307">
    <property type="term" value="P:DNA alkylation repair"/>
    <property type="evidence" value="ECO:0007669"/>
    <property type="project" value="TreeGrafter"/>
</dbReference>
<feature type="domain" description="Alpha-ketoglutarate-dependent dioxygenase AlkB-like" evidence="3">
    <location>
        <begin position="12"/>
        <end position="121"/>
    </location>
</feature>
<dbReference type="SUPFAM" id="SSF51197">
    <property type="entry name" value="Clavaminate synthase-like"/>
    <property type="match status" value="1"/>
</dbReference>
<dbReference type="InterPro" id="IPR027450">
    <property type="entry name" value="AlkB-like"/>
</dbReference>
<name>A0AAV2A571_9ARAC</name>
<feature type="binding site" evidence="2">
    <location>
        <position position="78"/>
    </location>
    <ligand>
        <name>2-oxoglutarate</name>
        <dbReference type="ChEBI" id="CHEBI:16810"/>
    </ligand>
</feature>
<sequence length="148" mass="17015">MAEKIVKESEEFEEKESVWGKSYRPLRKSCSYGDNDIEYGYSGHCALPLPWNRTMLKIKSDVEKKTGFKYNFVLLNFYNSGNAKISAHKDDEPSLDQSVDIVPLSFGACRDMIFAKKDVNQCDNHWKLDPSCSNARSKRMDSYYCSPT</sequence>
<feature type="binding site" evidence="2">
    <location>
        <begin position="39"/>
        <end position="41"/>
    </location>
    <ligand>
        <name>substrate</name>
    </ligand>
</feature>
<evidence type="ECO:0000313" key="5">
    <source>
        <dbReference type="Proteomes" id="UP001497382"/>
    </source>
</evidence>
<accession>A0AAV2A571</accession>
<evidence type="ECO:0000313" key="4">
    <source>
        <dbReference type="EMBL" id="CAL1278751.1"/>
    </source>
</evidence>
<evidence type="ECO:0000256" key="2">
    <source>
        <dbReference type="PIRSR" id="PIRSR632852-1"/>
    </source>
</evidence>
<feature type="binding site" evidence="2">
    <location>
        <position position="91"/>
    </location>
    <ligand>
        <name>substrate</name>
    </ligand>
</feature>
<dbReference type="Proteomes" id="UP001497382">
    <property type="component" value="Unassembled WGS sequence"/>
</dbReference>
<dbReference type="GO" id="GO:0035516">
    <property type="term" value="F:broad specificity oxidative DNA demethylase activity"/>
    <property type="evidence" value="ECO:0007669"/>
    <property type="project" value="TreeGrafter"/>
</dbReference>
<dbReference type="PANTHER" id="PTHR31573">
    <property type="entry name" value="ALPHA-KETOGLUTARATE-DEPENDENT DIOXYGENASE ALKB HOMOLOG 2"/>
    <property type="match status" value="1"/>
</dbReference>
<organism evidence="4 5">
    <name type="scientific">Larinioides sclopetarius</name>
    <dbReference type="NCBI Taxonomy" id="280406"/>
    <lineage>
        <taxon>Eukaryota</taxon>
        <taxon>Metazoa</taxon>
        <taxon>Ecdysozoa</taxon>
        <taxon>Arthropoda</taxon>
        <taxon>Chelicerata</taxon>
        <taxon>Arachnida</taxon>
        <taxon>Araneae</taxon>
        <taxon>Araneomorphae</taxon>
        <taxon>Entelegynae</taxon>
        <taxon>Araneoidea</taxon>
        <taxon>Araneidae</taxon>
        <taxon>Larinioides</taxon>
    </lineage>
</organism>